<keyword evidence="5" id="KW-0378">Hydrolase</keyword>
<dbReference type="PANTHER" id="PTHR35333:SF3">
    <property type="entry name" value="BETA-LACTAMASE-TYPE TRANSPEPTIDASE FOLD CONTAINING PROTEIN"/>
    <property type="match status" value="1"/>
</dbReference>
<dbReference type="NCBIfam" id="NF012099">
    <property type="entry name" value="SubclassA2"/>
    <property type="match status" value="1"/>
</dbReference>
<dbReference type="InterPro" id="IPR012338">
    <property type="entry name" value="Beta-lactam/transpept-like"/>
</dbReference>
<dbReference type="RefSeq" id="WP_255025833.1">
    <property type="nucleotide sequence ID" value="NZ_JANDHW010000003.1"/>
</dbReference>
<accession>A0ABT1MEU3</accession>
<proteinExistence type="inferred from homology"/>
<dbReference type="GO" id="GO:0008800">
    <property type="term" value="F:beta-lactamase activity"/>
    <property type="evidence" value="ECO:0007669"/>
    <property type="project" value="UniProtKB-EC"/>
</dbReference>
<dbReference type="Proteomes" id="UP001205603">
    <property type="component" value="Unassembled WGS sequence"/>
</dbReference>
<evidence type="ECO:0000313" key="5">
    <source>
        <dbReference type="EMBL" id="MCP9611148.1"/>
    </source>
</evidence>
<evidence type="ECO:0000313" key="6">
    <source>
        <dbReference type="Proteomes" id="UP001205603"/>
    </source>
</evidence>
<evidence type="ECO:0000259" key="4">
    <source>
        <dbReference type="Pfam" id="PF13354"/>
    </source>
</evidence>
<comment type="catalytic activity">
    <reaction evidence="1">
        <text>a beta-lactam + H2O = a substituted beta-amino acid</text>
        <dbReference type="Rhea" id="RHEA:20401"/>
        <dbReference type="ChEBI" id="CHEBI:15377"/>
        <dbReference type="ChEBI" id="CHEBI:35627"/>
        <dbReference type="ChEBI" id="CHEBI:140347"/>
        <dbReference type="EC" id="3.5.2.6"/>
    </reaction>
</comment>
<dbReference type="Gene3D" id="3.40.710.10">
    <property type="entry name" value="DD-peptidase/beta-lactamase superfamily"/>
    <property type="match status" value="1"/>
</dbReference>
<dbReference type="PRINTS" id="PR00118">
    <property type="entry name" value="BLACTAMASEA"/>
</dbReference>
<evidence type="ECO:0000256" key="1">
    <source>
        <dbReference type="ARBA" id="ARBA00001526"/>
    </source>
</evidence>
<dbReference type="InterPro" id="IPR000871">
    <property type="entry name" value="Beta-lactam_class-A"/>
</dbReference>
<gene>
    <name evidence="5" type="primary">bla</name>
    <name evidence="5" type="ORF">NMU02_03455</name>
</gene>
<dbReference type="NCBIfam" id="NF033103">
    <property type="entry name" value="bla_class_A"/>
    <property type="match status" value="1"/>
</dbReference>
<dbReference type="SUPFAM" id="SSF56601">
    <property type="entry name" value="beta-lactamase/transpeptidase-like"/>
    <property type="match status" value="1"/>
</dbReference>
<dbReference type="InterPro" id="IPR045155">
    <property type="entry name" value="Beta-lactam_cat"/>
</dbReference>
<sequence length="295" mass="33249">MKYFIIGILTAFFTVTTAFSKKEKELKVRINSVLEGKKATVGVAVLYENNRLFELNKGNYPMMSVCKFPLALAVLDYLQKNNLSLDTEIFIRKSDLLPDTYSPLRDRYPLGNIKISIRKLLFYTVSLSDNNTCDILFRYIGGTKVVDNYIKQLGISGMSVIATEAMMHEAFEKQYSNTATPSSAVLLLGKFLKEELFRNEYRDYLKKIMIETTTGNDKIKAGLPNEVIIGHKTGSSDRSAKGIKAGDNDLAFVQLPDGKQYCITVFVRDSKEDDKTNADIIATISKIVYDYIAEK</sequence>
<comment type="caution">
    <text evidence="5">The sequence shown here is derived from an EMBL/GenBank/DDBJ whole genome shotgun (WGS) entry which is preliminary data.</text>
</comment>
<comment type="similarity">
    <text evidence="2">Belongs to the class-A beta-lactamase family.</text>
</comment>
<evidence type="ECO:0000256" key="2">
    <source>
        <dbReference type="ARBA" id="ARBA00009009"/>
    </source>
</evidence>
<dbReference type="Pfam" id="PF13354">
    <property type="entry name" value="Beta-lactamase2"/>
    <property type="match status" value="1"/>
</dbReference>
<protein>
    <recommendedName>
        <fullName evidence="3">beta-lactamase</fullName>
        <ecNumber evidence="3">3.5.2.6</ecNumber>
    </recommendedName>
</protein>
<dbReference type="EMBL" id="JANDHW010000003">
    <property type="protein sequence ID" value="MCP9611148.1"/>
    <property type="molecule type" value="Genomic_DNA"/>
</dbReference>
<dbReference type="EC" id="3.5.2.6" evidence="3"/>
<dbReference type="PANTHER" id="PTHR35333">
    <property type="entry name" value="BETA-LACTAMASE"/>
    <property type="match status" value="1"/>
</dbReference>
<keyword evidence="6" id="KW-1185">Reference proteome</keyword>
<feature type="domain" description="Beta-lactamase class A catalytic" evidence="4">
    <location>
        <begin position="58"/>
        <end position="267"/>
    </location>
</feature>
<evidence type="ECO:0000256" key="3">
    <source>
        <dbReference type="ARBA" id="ARBA00012865"/>
    </source>
</evidence>
<organism evidence="5 6">
    <name type="scientific">Coprobacter tertius</name>
    <dbReference type="NCBI Taxonomy" id="2944915"/>
    <lineage>
        <taxon>Bacteria</taxon>
        <taxon>Pseudomonadati</taxon>
        <taxon>Bacteroidota</taxon>
        <taxon>Bacteroidia</taxon>
        <taxon>Bacteroidales</taxon>
        <taxon>Barnesiellaceae</taxon>
        <taxon>Coprobacter</taxon>
    </lineage>
</organism>
<reference evidence="5 6" key="1">
    <citation type="submission" date="2022-07" db="EMBL/GenBank/DDBJ databases">
        <title>Fecal culturing of patients with breast cancer.</title>
        <authorList>
            <person name="Teng N.M.Y."/>
            <person name="Kiu R."/>
            <person name="Evans R."/>
            <person name="Baker D.J."/>
            <person name="Zenner C."/>
            <person name="Robinson S.D."/>
            <person name="Hall L.J."/>
        </authorList>
    </citation>
    <scope>NUCLEOTIDE SEQUENCE [LARGE SCALE GENOMIC DNA]</scope>
    <source>
        <strain evidence="5 6">LH1063</strain>
    </source>
</reference>
<name>A0ABT1MEU3_9BACT</name>